<dbReference type="Pfam" id="PF09474">
    <property type="entry name" value="Type_III_YscX"/>
    <property type="match status" value="1"/>
</dbReference>
<dbReference type="InterPro" id="IPR012672">
    <property type="entry name" value="T3SS_YscX"/>
</dbReference>
<sequence>MNRISRLNVGIESFAHVSLDQVENDFPQRFQLLPDGKAIATHLEKLYELRPSEQYLMPLAKPKIIHTELLRPDKYRQQFETTQQRLQNLAQQNGSHALNQAVETLQNTQLDQRYLTMALNLLIQV</sequence>
<dbReference type="EMBL" id="KP795684">
    <property type="protein sequence ID" value="AKN40250.1"/>
    <property type="molecule type" value="Genomic_DNA"/>
</dbReference>
<name>A0A0H3ZVF1_9VIBR</name>
<organism evidence="1">
    <name type="scientific">Vibrio tasmaniensis</name>
    <dbReference type="NCBI Taxonomy" id="212663"/>
    <lineage>
        <taxon>Bacteria</taxon>
        <taxon>Pseudomonadati</taxon>
        <taxon>Pseudomonadota</taxon>
        <taxon>Gammaproteobacteria</taxon>
        <taxon>Vibrionales</taxon>
        <taxon>Vibrionaceae</taxon>
        <taxon>Vibrio</taxon>
    </lineage>
</organism>
<evidence type="ECO:0008006" key="2">
    <source>
        <dbReference type="Google" id="ProtNLM"/>
    </source>
</evidence>
<protein>
    <recommendedName>
        <fullName evidence="2">Type III secretion protein, YscX family</fullName>
    </recommendedName>
</protein>
<dbReference type="NCBIfam" id="TIGR02502">
    <property type="entry name" value="type_III_YscX"/>
    <property type="match status" value="1"/>
</dbReference>
<evidence type="ECO:0000313" key="1">
    <source>
        <dbReference type="EMBL" id="AKN40250.1"/>
    </source>
</evidence>
<proteinExistence type="predicted"/>
<reference evidence="1" key="1">
    <citation type="journal article" date="2015" name="MBio">
        <title>Eco-Evolutionary Dynamics of Episomes among Ecologically Cohesive Bacterial Populations.</title>
        <authorList>
            <person name="Xue H."/>
            <person name="Cordero O.X."/>
            <person name="Camas F.M."/>
            <person name="Trimble W."/>
            <person name="Meyer F."/>
            <person name="Guglielmini J."/>
            <person name="Rocha E.P."/>
            <person name="Polz M.F."/>
        </authorList>
    </citation>
    <scope>NUCLEOTIDE SEQUENCE</scope>
    <source>
        <strain evidence="1">FF_267</strain>
    </source>
</reference>
<dbReference type="AlphaFoldDB" id="A0A0H3ZVF1"/>
<accession>A0A0H3ZVF1</accession>